<dbReference type="GO" id="GO:0000976">
    <property type="term" value="F:transcription cis-regulatory region binding"/>
    <property type="evidence" value="ECO:0007669"/>
    <property type="project" value="TreeGrafter"/>
</dbReference>
<dbReference type="PROSITE" id="PS50110">
    <property type="entry name" value="RESPONSE_REGULATORY"/>
    <property type="match status" value="1"/>
</dbReference>
<keyword evidence="2 7" id="KW-0597">Phosphoprotein</keyword>
<feature type="domain" description="OmpR/PhoB-type" evidence="10">
    <location>
        <begin position="126"/>
        <end position="225"/>
    </location>
</feature>
<feature type="domain" description="Response regulatory" evidence="9">
    <location>
        <begin position="4"/>
        <end position="117"/>
    </location>
</feature>
<reference evidence="11 12" key="1">
    <citation type="submission" date="2015-07" db="EMBL/GenBank/DDBJ databases">
        <title>Genome sequencing project for genomic taxonomy and phylogenomics of Bacillus-like bacteria.</title>
        <authorList>
            <person name="Liu B."/>
            <person name="Wang J."/>
            <person name="Zhu Y."/>
            <person name="Liu G."/>
            <person name="Chen Q."/>
            <person name="Chen Z."/>
            <person name="Che J."/>
            <person name="Ge C."/>
            <person name="Shi H."/>
            <person name="Pan Z."/>
            <person name="Liu X."/>
        </authorList>
    </citation>
    <scope>NUCLEOTIDE SEQUENCE [LARGE SCALE GENOMIC DNA]</scope>
    <source>
        <strain evidence="11 12">DSM 54</strain>
    </source>
</reference>
<dbReference type="Proteomes" id="UP000037977">
    <property type="component" value="Unassembled WGS sequence"/>
</dbReference>
<evidence type="ECO:0000256" key="1">
    <source>
        <dbReference type="ARBA" id="ARBA00004496"/>
    </source>
</evidence>
<dbReference type="InterPro" id="IPR036388">
    <property type="entry name" value="WH-like_DNA-bd_sf"/>
</dbReference>
<name>A0A0M9DLV0_9BACI</name>
<keyword evidence="5 8" id="KW-0238">DNA-binding</keyword>
<dbReference type="GO" id="GO:0032993">
    <property type="term" value="C:protein-DNA complex"/>
    <property type="evidence" value="ECO:0007669"/>
    <property type="project" value="TreeGrafter"/>
</dbReference>
<dbReference type="Gene3D" id="6.10.250.690">
    <property type="match status" value="1"/>
</dbReference>
<evidence type="ECO:0000256" key="6">
    <source>
        <dbReference type="ARBA" id="ARBA00023163"/>
    </source>
</evidence>
<evidence type="ECO:0000256" key="2">
    <source>
        <dbReference type="ARBA" id="ARBA00022553"/>
    </source>
</evidence>
<evidence type="ECO:0000256" key="4">
    <source>
        <dbReference type="ARBA" id="ARBA00023015"/>
    </source>
</evidence>
<organism evidence="11 12">
    <name type="scientific">Lysinibacillus macroides</name>
    <dbReference type="NCBI Taxonomy" id="33935"/>
    <lineage>
        <taxon>Bacteria</taxon>
        <taxon>Bacillati</taxon>
        <taxon>Bacillota</taxon>
        <taxon>Bacilli</taxon>
        <taxon>Bacillales</taxon>
        <taxon>Bacillaceae</taxon>
        <taxon>Lysinibacillus</taxon>
    </lineage>
</organism>
<keyword evidence="12" id="KW-1185">Reference proteome</keyword>
<dbReference type="AlphaFoldDB" id="A0A0M9DLV0"/>
<feature type="DNA-binding region" description="OmpR/PhoB-type" evidence="8">
    <location>
        <begin position="126"/>
        <end position="225"/>
    </location>
</feature>
<keyword evidence="6" id="KW-0804">Transcription</keyword>
<dbReference type="GO" id="GO:0000156">
    <property type="term" value="F:phosphorelay response regulator activity"/>
    <property type="evidence" value="ECO:0007669"/>
    <property type="project" value="TreeGrafter"/>
</dbReference>
<evidence type="ECO:0000259" key="9">
    <source>
        <dbReference type="PROSITE" id="PS50110"/>
    </source>
</evidence>
<dbReference type="InterPro" id="IPR039420">
    <property type="entry name" value="WalR-like"/>
</dbReference>
<dbReference type="PANTHER" id="PTHR48111">
    <property type="entry name" value="REGULATOR OF RPOS"/>
    <property type="match status" value="1"/>
</dbReference>
<dbReference type="FunFam" id="1.10.10.10:FF:000018">
    <property type="entry name" value="DNA-binding response regulator ResD"/>
    <property type="match status" value="1"/>
</dbReference>
<dbReference type="CDD" id="cd00383">
    <property type="entry name" value="trans_reg_C"/>
    <property type="match status" value="1"/>
</dbReference>
<comment type="caution">
    <text evidence="11">The sequence shown here is derived from an EMBL/GenBank/DDBJ whole genome shotgun (WGS) entry which is preliminary data.</text>
</comment>
<gene>
    <name evidence="11" type="ORF">ADM90_08295</name>
</gene>
<evidence type="ECO:0000256" key="3">
    <source>
        <dbReference type="ARBA" id="ARBA00023012"/>
    </source>
</evidence>
<comment type="subcellular location">
    <subcellularLocation>
        <location evidence="1">Cytoplasm</location>
    </subcellularLocation>
</comment>
<dbReference type="SMART" id="SM00448">
    <property type="entry name" value="REC"/>
    <property type="match status" value="1"/>
</dbReference>
<dbReference type="InterPro" id="IPR011006">
    <property type="entry name" value="CheY-like_superfamily"/>
</dbReference>
<dbReference type="SMART" id="SM00862">
    <property type="entry name" value="Trans_reg_C"/>
    <property type="match status" value="1"/>
</dbReference>
<dbReference type="EMBL" id="LGCI01000005">
    <property type="protein sequence ID" value="KOY83263.1"/>
    <property type="molecule type" value="Genomic_DNA"/>
</dbReference>
<dbReference type="Gene3D" id="1.10.10.10">
    <property type="entry name" value="Winged helix-like DNA-binding domain superfamily/Winged helix DNA-binding domain"/>
    <property type="match status" value="1"/>
</dbReference>
<dbReference type="PROSITE" id="PS51755">
    <property type="entry name" value="OMPR_PHOB"/>
    <property type="match status" value="1"/>
</dbReference>
<keyword evidence="4" id="KW-0805">Transcription regulation</keyword>
<dbReference type="Pfam" id="PF00072">
    <property type="entry name" value="Response_reg"/>
    <property type="match status" value="1"/>
</dbReference>
<feature type="modified residue" description="4-aspartylphosphate" evidence="7">
    <location>
        <position position="53"/>
    </location>
</feature>
<dbReference type="PATRIC" id="fig|33935.3.peg.1124"/>
<protein>
    <submittedName>
        <fullName evidence="11">Transcriptional regulator</fullName>
    </submittedName>
</protein>
<evidence type="ECO:0000313" key="12">
    <source>
        <dbReference type="Proteomes" id="UP000037977"/>
    </source>
</evidence>
<proteinExistence type="predicted"/>
<dbReference type="STRING" id="33935.ADM90_08295"/>
<dbReference type="Gene3D" id="3.40.50.2300">
    <property type="match status" value="1"/>
</dbReference>
<evidence type="ECO:0000256" key="5">
    <source>
        <dbReference type="ARBA" id="ARBA00023125"/>
    </source>
</evidence>
<keyword evidence="3" id="KW-0902">Two-component regulatory system</keyword>
<dbReference type="CDD" id="cd17574">
    <property type="entry name" value="REC_OmpR"/>
    <property type="match status" value="1"/>
</dbReference>
<dbReference type="InterPro" id="IPR001789">
    <property type="entry name" value="Sig_transdc_resp-reg_receiver"/>
</dbReference>
<evidence type="ECO:0000313" key="11">
    <source>
        <dbReference type="EMBL" id="KOY83263.1"/>
    </source>
</evidence>
<dbReference type="Pfam" id="PF00486">
    <property type="entry name" value="Trans_reg_C"/>
    <property type="match status" value="1"/>
</dbReference>
<dbReference type="GO" id="GO:0005829">
    <property type="term" value="C:cytosol"/>
    <property type="evidence" value="ECO:0007669"/>
    <property type="project" value="TreeGrafter"/>
</dbReference>
<evidence type="ECO:0000259" key="10">
    <source>
        <dbReference type="PROSITE" id="PS51755"/>
    </source>
</evidence>
<accession>A0A0M9DLV0</accession>
<sequence length="232" mass="26525">MNEKILIVEDDIDIMEVLSLTVAKANYTVLKATSIAQGWHMAITEQPDLILLDVNLPDGTGFELAKKVRDQSDAIIIFVTVNHFIDQKLEGFEVGADDYITKPFIPKELLARVQANLKRKSLSRKSNIIHIDNLSIHFDEKNVYKDGKLLNLFTKEKLLLFFLIEHVNQVVTIEQLINHVWGYDGVADSKTLSVHISTLRRKIENTPAKPKYIQTVRGFGYQFVYQKESDEP</sequence>
<evidence type="ECO:0000256" key="8">
    <source>
        <dbReference type="PROSITE-ProRule" id="PRU01091"/>
    </source>
</evidence>
<dbReference type="SUPFAM" id="SSF52172">
    <property type="entry name" value="CheY-like"/>
    <property type="match status" value="1"/>
</dbReference>
<dbReference type="GO" id="GO:0006355">
    <property type="term" value="P:regulation of DNA-templated transcription"/>
    <property type="evidence" value="ECO:0007669"/>
    <property type="project" value="InterPro"/>
</dbReference>
<dbReference type="OrthoDB" id="9790442at2"/>
<dbReference type="PANTHER" id="PTHR48111:SF40">
    <property type="entry name" value="PHOSPHATE REGULON TRANSCRIPTIONAL REGULATORY PROTEIN PHOB"/>
    <property type="match status" value="1"/>
</dbReference>
<dbReference type="InterPro" id="IPR001867">
    <property type="entry name" value="OmpR/PhoB-type_DNA-bd"/>
</dbReference>
<evidence type="ECO:0000256" key="7">
    <source>
        <dbReference type="PROSITE-ProRule" id="PRU00169"/>
    </source>
</evidence>
<dbReference type="RefSeq" id="WP_053994503.1">
    <property type="nucleotide sequence ID" value="NZ_CP065643.1"/>
</dbReference>